<dbReference type="InterPro" id="IPR044839">
    <property type="entry name" value="NDR1-like"/>
</dbReference>
<evidence type="ECO:0000256" key="2">
    <source>
        <dbReference type="ARBA" id="ARBA00023136"/>
    </source>
</evidence>
<protein>
    <submittedName>
        <fullName evidence="3">Uncharacterized protein</fullName>
    </submittedName>
</protein>
<evidence type="ECO:0000313" key="3">
    <source>
        <dbReference type="EMBL" id="ESW21959.1"/>
    </source>
</evidence>
<gene>
    <name evidence="3" type="ORF">PHAVU_005G114300g</name>
</gene>
<dbReference type="GO" id="GO:0098542">
    <property type="term" value="P:defense response to other organism"/>
    <property type="evidence" value="ECO:0007669"/>
    <property type="project" value="InterPro"/>
</dbReference>
<sequence>MANKGLKICLALSLVLLIIVAIATVTLFLTVFKPRDPDIIVQPVGLEHFDLSLMSNLTSNVSLGMVITMENPNYGSFEYPKATGYVNFHDTVVGEVPIQGESVPAREQITVTTSANFMPQKLVADSNFFPDVLTGSLNFTSTAAMPGKVRMFKIFKLKATVYCTCYFSMNIASSNVNSNCISKIKF</sequence>
<name>V7BVH2_PHAVU</name>
<dbReference type="OrthoDB" id="674678at2759"/>
<organism evidence="3 4">
    <name type="scientific">Phaseolus vulgaris</name>
    <name type="common">Kidney bean</name>
    <name type="synonym">French bean</name>
    <dbReference type="NCBI Taxonomy" id="3885"/>
    <lineage>
        <taxon>Eukaryota</taxon>
        <taxon>Viridiplantae</taxon>
        <taxon>Streptophyta</taxon>
        <taxon>Embryophyta</taxon>
        <taxon>Tracheophyta</taxon>
        <taxon>Spermatophyta</taxon>
        <taxon>Magnoliopsida</taxon>
        <taxon>eudicotyledons</taxon>
        <taxon>Gunneridae</taxon>
        <taxon>Pentapetalae</taxon>
        <taxon>rosids</taxon>
        <taxon>fabids</taxon>
        <taxon>Fabales</taxon>
        <taxon>Fabaceae</taxon>
        <taxon>Papilionoideae</taxon>
        <taxon>50 kb inversion clade</taxon>
        <taxon>NPAAA clade</taxon>
        <taxon>indigoferoid/millettioid clade</taxon>
        <taxon>Phaseoleae</taxon>
        <taxon>Phaseolus</taxon>
    </lineage>
</organism>
<dbReference type="Gramene" id="ESW21959">
    <property type="protein sequence ID" value="ESW21959"/>
    <property type="gene ID" value="PHAVU_005G114300g"/>
</dbReference>
<accession>V7BVH2</accession>
<dbReference type="eggNOG" id="ENOG502S1F9">
    <property type="taxonomic scope" value="Eukaryota"/>
</dbReference>
<evidence type="ECO:0000313" key="4">
    <source>
        <dbReference type="Proteomes" id="UP000000226"/>
    </source>
</evidence>
<evidence type="ECO:0000256" key="1">
    <source>
        <dbReference type="ARBA" id="ARBA00004370"/>
    </source>
</evidence>
<dbReference type="Proteomes" id="UP000000226">
    <property type="component" value="Chromosome 5"/>
</dbReference>
<dbReference type="EMBL" id="CM002292">
    <property type="protein sequence ID" value="ESW21959.1"/>
    <property type="molecule type" value="Genomic_DNA"/>
</dbReference>
<keyword evidence="2" id="KW-0472">Membrane</keyword>
<dbReference type="AlphaFoldDB" id="V7BVH2"/>
<proteinExistence type="predicted"/>
<keyword evidence="4" id="KW-1185">Reference proteome</keyword>
<dbReference type="OMA" id="IFKFPAT"/>
<dbReference type="STRING" id="3885.V7BVH2"/>
<reference evidence="4" key="1">
    <citation type="journal article" date="2014" name="Nat. Genet.">
        <title>A reference genome for common bean and genome-wide analysis of dual domestications.</title>
        <authorList>
            <person name="Schmutz J."/>
            <person name="McClean P.E."/>
            <person name="Mamidi S."/>
            <person name="Wu G.A."/>
            <person name="Cannon S.B."/>
            <person name="Grimwood J."/>
            <person name="Jenkins J."/>
            <person name="Shu S."/>
            <person name="Song Q."/>
            <person name="Chavarro C."/>
            <person name="Torres-Torres M."/>
            <person name="Geffroy V."/>
            <person name="Moghaddam S.M."/>
            <person name="Gao D."/>
            <person name="Abernathy B."/>
            <person name="Barry K."/>
            <person name="Blair M."/>
            <person name="Brick M.A."/>
            <person name="Chovatia M."/>
            <person name="Gepts P."/>
            <person name="Goodstein D.M."/>
            <person name="Gonzales M."/>
            <person name="Hellsten U."/>
            <person name="Hyten D.L."/>
            <person name="Jia G."/>
            <person name="Kelly J.D."/>
            <person name="Kudrna D."/>
            <person name="Lee R."/>
            <person name="Richard M.M."/>
            <person name="Miklas P.N."/>
            <person name="Osorno J.M."/>
            <person name="Rodrigues J."/>
            <person name="Thareau V."/>
            <person name="Urrea C.A."/>
            <person name="Wang M."/>
            <person name="Yu Y."/>
            <person name="Zhang M."/>
            <person name="Wing R.A."/>
            <person name="Cregan P.B."/>
            <person name="Rokhsar D.S."/>
            <person name="Jackson S.A."/>
        </authorList>
    </citation>
    <scope>NUCLEOTIDE SEQUENCE [LARGE SCALE GENOMIC DNA]</scope>
    <source>
        <strain evidence="4">cv. G19833</strain>
    </source>
</reference>
<comment type="subcellular location">
    <subcellularLocation>
        <location evidence="1">Membrane</location>
    </subcellularLocation>
</comment>
<dbReference type="PANTHER" id="PTHR31234:SF65">
    <property type="entry name" value="LATE EMBRYOGENESIS ABUNDANT PROTEIN, LEA_2 SUBGROUP"/>
    <property type="match status" value="1"/>
</dbReference>
<dbReference type="PANTHER" id="PTHR31234">
    <property type="entry name" value="LATE EMBRYOGENESIS ABUNDANT (LEA) HYDROXYPROLINE-RICH GLYCOPROTEIN FAMILY"/>
    <property type="match status" value="1"/>
</dbReference>
<dbReference type="GO" id="GO:0016020">
    <property type="term" value="C:membrane"/>
    <property type="evidence" value="ECO:0007669"/>
    <property type="project" value="UniProtKB-SubCell"/>
</dbReference>